<dbReference type="EMBL" id="PDKZ01000002">
    <property type="protein sequence ID" value="PHH42424.1"/>
    <property type="molecule type" value="Genomic_DNA"/>
</dbReference>
<evidence type="ECO:0000313" key="2">
    <source>
        <dbReference type="EMBL" id="PHH42424.1"/>
    </source>
</evidence>
<dbReference type="AlphaFoldDB" id="A0A2C5WEL5"/>
<gene>
    <name evidence="2" type="ORF">CRX57_20250</name>
</gene>
<protein>
    <submittedName>
        <fullName evidence="2">Uncharacterized protein</fullName>
    </submittedName>
</protein>
<dbReference type="Proteomes" id="UP000222460">
    <property type="component" value="Unassembled WGS sequence"/>
</dbReference>
<proteinExistence type="predicted"/>
<name>A0A2C5WEL5_PSEPU</name>
<feature type="region of interest" description="Disordered" evidence="1">
    <location>
        <begin position="1"/>
        <end position="32"/>
    </location>
</feature>
<sequence>MNKEENPLDAPTSDSIRNGKLSISKLGDSGTTFTFGSKNSEVHIDAAWIGYASGKKSEQKGGKNNELILPVSKATLESWLGLDLYAQCKATLGEKQYSSPKTFFMVVD</sequence>
<evidence type="ECO:0000256" key="1">
    <source>
        <dbReference type="SAM" id="MobiDB-lite"/>
    </source>
</evidence>
<evidence type="ECO:0000313" key="3">
    <source>
        <dbReference type="Proteomes" id="UP000222460"/>
    </source>
</evidence>
<dbReference type="RefSeq" id="WP_098967192.1">
    <property type="nucleotide sequence ID" value="NZ_PDKZ01000002.1"/>
</dbReference>
<comment type="caution">
    <text evidence="2">The sequence shown here is derived from an EMBL/GenBank/DDBJ whole genome shotgun (WGS) entry which is preliminary data.</text>
</comment>
<accession>A0A2C5WEL5</accession>
<organism evidence="2 3">
    <name type="scientific">Pseudomonas putida</name>
    <name type="common">Arthrobacter siderocapsulatus</name>
    <dbReference type="NCBI Taxonomy" id="303"/>
    <lineage>
        <taxon>Bacteria</taxon>
        <taxon>Pseudomonadati</taxon>
        <taxon>Pseudomonadota</taxon>
        <taxon>Gammaproteobacteria</taxon>
        <taxon>Pseudomonadales</taxon>
        <taxon>Pseudomonadaceae</taxon>
        <taxon>Pseudomonas</taxon>
    </lineage>
</organism>
<reference evidence="3" key="1">
    <citation type="submission" date="2017-10" db="EMBL/GenBank/DDBJ databases">
        <title>FDA dAtabase for Regulatory Grade micrObial Sequences (FDA-ARGOS): Supporting development and validation of Infectious Disease Dx tests.</title>
        <authorList>
            <person name="Goldberg B."/>
            <person name="Campos J."/>
            <person name="Tallon L."/>
            <person name="Sadzewicz L."/>
            <person name="Ott S."/>
            <person name="Zhao X."/>
            <person name="Nagaraj S."/>
            <person name="Vavikolanu K."/>
            <person name="Aluvathingal J."/>
            <person name="Nadendla S."/>
            <person name="Geyer C."/>
            <person name="Sichtig H."/>
        </authorList>
    </citation>
    <scope>NUCLEOTIDE SEQUENCE [LARGE SCALE GENOMIC DNA]</scope>
    <source>
        <strain evidence="3">FDAARGOS_376</strain>
    </source>
</reference>